<dbReference type="RefSeq" id="WP_196934051.1">
    <property type="nucleotide sequence ID" value="NZ_MU158697.1"/>
</dbReference>
<comment type="caution">
    <text evidence="3">The sequence shown here is derived from an EMBL/GenBank/DDBJ whole genome shotgun (WGS) entry which is preliminary data.</text>
</comment>
<accession>A0A928UZG6</accession>
<feature type="domain" description="Butirosin biosynthesis protein H N-terminal" evidence="1">
    <location>
        <begin position="12"/>
        <end position="143"/>
    </location>
</feature>
<dbReference type="InterPro" id="IPR032369">
    <property type="entry name" value="DUF4872"/>
</dbReference>
<evidence type="ECO:0000259" key="2">
    <source>
        <dbReference type="Pfam" id="PF16169"/>
    </source>
</evidence>
<organism evidence="3 4">
    <name type="scientific">Sphingobacterium hungaricum</name>
    <dbReference type="NCBI Taxonomy" id="2082723"/>
    <lineage>
        <taxon>Bacteria</taxon>
        <taxon>Pseudomonadati</taxon>
        <taxon>Bacteroidota</taxon>
        <taxon>Sphingobacteriia</taxon>
        <taxon>Sphingobacteriales</taxon>
        <taxon>Sphingobacteriaceae</taxon>
        <taxon>Sphingobacterium</taxon>
    </lineage>
</organism>
<dbReference type="AlphaFoldDB" id="A0A928UZG6"/>
<reference evidence="3" key="1">
    <citation type="submission" date="2018-02" db="EMBL/GenBank/DDBJ databases">
        <authorList>
            <person name="Vasarhelyi B.M."/>
            <person name="Deshmukh S."/>
            <person name="Balint B."/>
            <person name="Kukolya J."/>
        </authorList>
    </citation>
    <scope>NUCLEOTIDE SEQUENCE</scope>
    <source>
        <strain evidence="3">KB22</strain>
    </source>
</reference>
<feature type="domain" description="DUF4872" evidence="2">
    <location>
        <begin position="155"/>
        <end position="327"/>
    </location>
</feature>
<dbReference type="Pfam" id="PF16169">
    <property type="entry name" value="DUF4872"/>
    <property type="match status" value="1"/>
</dbReference>
<dbReference type="Proteomes" id="UP000616201">
    <property type="component" value="Unassembled WGS sequence"/>
</dbReference>
<dbReference type="InterPro" id="IPR026935">
    <property type="entry name" value="BtrH_N"/>
</dbReference>
<dbReference type="EMBL" id="PRDK01000005">
    <property type="protein sequence ID" value="MBE8713904.1"/>
    <property type="molecule type" value="Genomic_DNA"/>
</dbReference>
<dbReference type="Pfam" id="PF14399">
    <property type="entry name" value="BtrH_N"/>
    <property type="match status" value="1"/>
</dbReference>
<name>A0A928UZG6_9SPHI</name>
<gene>
    <name evidence="3" type="ORF">C4F49_09455</name>
</gene>
<evidence type="ECO:0000313" key="3">
    <source>
        <dbReference type="EMBL" id="MBE8713904.1"/>
    </source>
</evidence>
<evidence type="ECO:0000259" key="1">
    <source>
        <dbReference type="Pfam" id="PF14399"/>
    </source>
</evidence>
<keyword evidence="4" id="KW-1185">Reference proteome</keyword>
<evidence type="ECO:0000313" key="4">
    <source>
        <dbReference type="Proteomes" id="UP000616201"/>
    </source>
</evidence>
<sequence length="331" mass="37641">MQQEFKHHITAHCENGVASNLLKNKGLDISEPMVFGIGAGLFYVYLPFIKVNHAPGISYRPMPGWIFNGLAKRLGIKIKRQKFSTPEKAKAVLDENLKNNNPAGLQVGVYHLPYFPDDYRFHFNAHNLVVYGKEDGQYLVSDPTMETIHKMTDAELEKVRFAKGFLAPKGHIYYPIYIPEKIDWETAIRKGIQKVCSNMLAPVPIIGVKGIRMVARAIAKWPTKYGVKKANYYLAQMVRMQEEIGTGGGGFRYIYSAFLQEAGKKINNPQLVSLSEEMTKIGDLWRDFAVKASRVYKQRSNEEDVYSSLSNDLLHLADLEEDFFKKLKKAI</sequence>
<proteinExistence type="predicted"/>
<protein>
    <submittedName>
        <fullName evidence="3">Peptidase</fullName>
    </submittedName>
</protein>